<proteinExistence type="predicted"/>
<organism evidence="1 2">
    <name type="scientific">Holothuria leucospilota</name>
    <name type="common">Black long sea cucumber</name>
    <name type="synonym">Mertensiothuria leucospilota</name>
    <dbReference type="NCBI Taxonomy" id="206669"/>
    <lineage>
        <taxon>Eukaryota</taxon>
        <taxon>Metazoa</taxon>
        <taxon>Echinodermata</taxon>
        <taxon>Eleutherozoa</taxon>
        <taxon>Echinozoa</taxon>
        <taxon>Holothuroidea</taxon>
        <taxon>Aspidochirotacea</taxon>
        <taxon>Aspidochirotida</taxon>
        <taxon>Holothuriidae</taxon>
        <taxon>Holothuria</taxon>
    </lineage>
</organism>
<dbReference type="OrthoDB" id="2305498at2759"/>
<dbReference type="AlphaFoldDB" id="A0A9Q1C8E1"/>
<sequence length="97" mass="11083">MMCVLDNRFHLKLVVSGDSISFSNVLTTARFRPSSLLHGASLSNSSNMGDDSFNWPFACVQREEFHHHWCNTKESMDHFVLKEAHYATVDCVHLIQV</sequence>
<protein>
    <submittedName>
        <fullName evidence="1">Uncharacterized protein</fullName>
    </submittedName>
</protein>
<evidence type="ECO:0000313" key="1">
    <source>
        <dbReference type="EMBL" id="KAJ8039831.1"/>
    </source>
</evidence>
<gene>
    <name evidence="1" type="ORF">HOLleu_13956</name>
</gene>
<dbReference type="EMBL" id="JAIZAY010000006">
    <property type="protein sequence ID" value="KAJ8039831.1"/>
    <property type="molecule type" value="Genomic_DNA"/>
</dbReference>
<evidence type="ECO:0000313" key="2">
    <source>
        <dbReference type="Proteomes" id="UP001152320"/>
    </source>
</evidence>
<reference evidence="1" key="1">
    <citation type="submission" date="2021-10" db="EMBL/GenBank/DDBJ databases">
        <title>Tropical sea cucumber genome reveals ecological adaptation and Cuvierian tubules defense mechanism.</title>
        <authorList>
            <person name="Chen T."/>
        </authorList>
    </citation>
    <scope>NUCLEOTIDE SEQUENCE</scope>
    <source>
        <strain evidence="1">Nanhai2018</strain>
        <tissue evidence="1">Muscle</tissue>
    </source>
</reference>
<accession>A0A9Q1C8E1</accession>
<name>A0A9Q1C8E1_HOLLE</name>
<comment type="caution">
    <text evidence="1">The sequence shown here is derived from an EMBL/GenBank/DDBJ whole genome shotgun (WGS) entry which is preliminary data.</text>
</comment>
<dbReference type="Proteomes" id="UP001152320">
    <property type="component" value="Chromosome 6"/>
</dbReference>
<keyword evidence="2" id="KW-1185">Reference proteome</keyword>